<dbReference type="GO" id="GO:0019706">
    <property type="term" value="F:protein-cysteine S-palmitoyltransferase activity"/>
    <property type="evidence" value="ECO:0007669"/>
    <property type="project" value="UniProtKB-EC"/>
</dbReference>
<feature type="transmembrane region" description="Helical" evidence="8">
    <location>
        <begin position="156"/>
        <end position="182"/>
    </location>
</feature>
<feature type="transmembrane region" description="Helical" evidence="8">
    <location>
        <begin position="36"/>
        <end position="53"/>
    </location>
</feature>
<feature type="domain" description="Palmitoyltransferase DHHC" evidence="9">
    <location>
        <begin position="68"/>
        <end position="198"/>
    </location>
</feature>
<comment type="domain">
    <text evidence="8">The DHHC domain is required for palmitoyltransferase activity.</text>
</comment>
<evidence type="ECO:0000256" key="6">
    <source>
        <dbReference type="ARBA" id="ARBA00023315"/>
    </source>
</evidence>
<dbReference type="PANTHER" id="PTHR22883">
    <property type="entry name" value="ZINC FINGER DHHC DOMAIN CONTAINING PROTEIN"/>
    <property type="match status" value="1"/>
</dbReference>
<comment type="similarity">
    <text evidence="7">Belongs to the DHHC palmitoyltransferase family. PFA5 subfamily.</text>
</comment>
<organism evidence="10 11">
    <name type="scientific">Bodo saltans</name>
    <name type="common">Flagellated protozoan</name>
    <dbReference type="NCBI Taxonomy" id="75058"/>
    <lineage>
        <taxon>Eukaryota</taxon>
        <taxon>Discoba</taxon>
        <taxon>Euglenozoa</taxon>
        <taxon>Kinetoplastea</taxon>
        <taxon>Metakinetoplastina</taxon>
        <taxon>Eubodonida</taxon>
        <taxon>Bodonidae</taxon>
        <taxon>Bodo</taxon>
    </lineage>
</organism>
<proteinExistence type="inferred from homology"/>
<dbReference type="PROSITE" id="PS50216">
    <property type="entry name" value="DHHC"/>
    <property type="match status" value="1"/>
</dbReference>
<dbReference type="GO" id="GO:0005794">
    <property type="term" value="C:Golgi apparatus"/>
    <property type="evidence" value="ECO:0007669"/>
    <property type="project" value="TreeGrafter"/>
</dbReference>
<dbReference type="GO" id="GO:0006612">
    <property type="term" value="P:protein targeting to membrane"/>
    <property type="evidence" value="ECO:0007669"/>
    <property type="project" value="TreeGrafter"/>
</dbReference>
<dbReference type="EMBL" id="CYKH01000586">
    <property type="protein sequence ID" value="CUG06383.1"/>
    <property type="molecule type" value="Genomic_DNA"/>
</dbReference>
<name>A0A0S4IWS3_BODSA</name>
<keyword evidence="11" id="KW-1185">Reference proteome</keyword>
<feature type="transmembrane region" description="Helical" evidence="8">
    <location>
        <begin position="12"/>
        <end position="30"/>
    </location>
</feature>
<dbReference type="OMA" id="ERICNIC"/>
<dbReference type="PANTHER" id="PTHR22883:SF23">
    <property type="entry name" value="PALMITOYLTRANSFERASE ZDHHC6"/>
    <property type="match status" value="1"/>
</dbReference>
<keyword evidence="4 8" id="KW-1133">Transmembrane helix</keyword>
<reference evidence="11" key="1">
    <citation type="submission" date="2015-09" db="EMBL/GenBank/DDBJ databases">
        <authorList>
            <consortium name="Pathogen Informatics"/>
        </authorList>
    </citation>
    <scope>NUCLEOTIDE SEQUENCE [LARGE SCALE GENOMIC DNA]</scope>
    <source>
        <strain evidence="11">Lake Konstanz</strain>
    </source>
</reference>
<keyword evidence="3 8" id="KW-0812">Transmembrane</keyword>
<comment type="subcellular location">
    <subcellularLocation>
        <location evidence="1">Membrane</location>
        <topology evidence="1">Multi-pass membrane protein</topology>
    </subcellularLocation>
</comment>
<protein>
    <recommendedName>
        <fullName evidence="8">Palmitoyltransferase</fullName>
        <ecNumber evidence="8">2.3.1.225</ecNumber>
    </recommendedName>
</protein>
<sequence>MGRNRRRFLKFNIPMFLNVIIGVYLYLSFAFFEGDMLVPCILSFFTTWSLYMASLSHPGPVHQWAVDDDVLCKHCGLSRPPRAHHCRRCDECIDRYDHHCDWIDNCVGRRNYKAFVLFLVYINACILHYYYQLGMLMNSVTCLKCPKHQFHVDRSLIVHGSLVFMYTFTVIPCWILALIFLFKTIFNALRNVTTYEEHVRTAGMHSKGWRGNLVEVFGRNAALWWIPTMVDDQLIISRAGGIV</sequence>
<keyword evidence="6 8" id="KW-0012">Acyltransferase</keyword>
<evidence type="ECO:0000259" key="9">
    <source>
        <dbReference type="Pfam" id="PF01529"/>
    </source>
</evidence>
<evidence type="ECO:0000256" key="1">
    <source>
        <dbReference type="ARBA" id="ARBA00004141"/>
    </source>
</evidence>
<evidence type="ECO:0000313" key="11">
    <source>
        <dbReference type="Proteomes" id="UP000051952"/>
    </source>
</evidence>
<evidence type="ECO:0000256" key="4">
    <source>
        <dbReference type="ARBA" id="ARBA00022989"/>
    </source>
</evidence>
<evidence type="ECO:0000256" key="2">
    <source>
        <dbReference type="ARBA" id="ARBA00022679"/>
    </source>
</evidence>
<feature type="transmembrane region" description="Helical" evidence="8">
    <location>
        <begin position="114"/>
        <end position="131"/>
    </location>
</feature>
<evidence type="ECO:0000256" key="5">
    <source>
        <dbReference type="ARBA" id="ARBA00023136"/>
    </source>
</evidence>
<dbReference type="OrthoDB" id="9909019at2759"/>
<dbReference type="InterPro" id="IPR001594">
    <property type="entry name" value="Palmitoyltrfase_DHHC"/>
</dbReference>
<dbReference type="GO" id="GO:0005783">
    <property type="term" value="C:endoplasmic reticulum"/>
    <property type="evidence" value="ECO:0007669"/>
    <property type="project" value="TreeGrafter"/>
</dbReference>
<gene>
    <name evidence="10" type="ORF">BSAL_72485</name>
</gene>
<evidence type="ECO:0000256" key="7">
    <source>
        <dbReference type="ARBA" id="ARBA00038298"/>
    </source>
</evidence>
<keyword evidence="5 8" id="KW-0472">Membrane</keyword>
<dbReference type="Proteomes" id="UP000051952">
    <property type="component" value="Unassembled WGS sequence"/>
</dbReference>
<evidence type="ECO:0000313" key="10">
    <source>
        <dbReference type="EMBL" id="CUG06383.1"/>
    </source>
</evidence>
<keyword evidence="2 8" id="KW-0808">Transferase</keyword>
<dbReference type="AlphaFoldDB" id="A0A0S4IWS3"/>
<evidence type="ECO:0000256" key="8">
    <source>
        <dbReference type="RuleBase" id="RU079119"/>
    </source>
</evidence>
<accession>A0A0S4IWS3</accession>
<dbReference type="VEuPathDB" id="TriTrypDB:BSAL_72485"/>
<dbReference type="Pfam" id="PF01529">
    <property type="entry name" value="DHHC"/>
    <property type="match status" value="1"/>
</dbReference>
<dbReference type="EC" id="2.3.1.225" evidence="8"/>
<dbReference type="InterPro" id="IPR039859">
    <property type="entry name" value="PFA4/ZDH16/20/ERF2-like"/>
</dbReference>
<evidence type="ECO:0000256" key="3">
    <source>
        <dbReference type="ARBA" id="ARBA00022692"/>
    </source>
</evidence>
<comment type="catalytic activity">
    <reaction evidence="8">
        <text>L-cysteinyl-[protein] + hexadecanoyl-CoA = S-hexadecanoyl-L-cysteinyl-[protein] + CoA</text>
        <dbReference type="Rhea" id="RHEA:36683"/>
        <dbReference type="Rhea" id="RHEA-COMP:10131"/>
        <dbReference type="Rhea" id="RHEA-COMP:11032"/>
        <dbReference type="ChEBI" id="CHEBI:29950"/>
        <dbReference type="ChEBI" id="CHEBI:57287"/>
        <dbReference type="ChEBI" id="CHEBI:57379"/>
        <dbReference type="ChEBI" id="CHEBI:74151"/>
        <dbReference type="EC" id="2.3.1.225"/>
    </reaction>
</comment>
<dbReference type="GO" id="GO:0016020">
    <property type="term" value="C:membrane"/>
    <property type="evidence" value="ECO:0007669"/>
    <property type="project" value="UniProtKB-SubCell"/>
</dbReference>